<evidence type="ECO:0000313" key="3">
    <source>
        <dbReference type="Proteomes" id="UP000184330"/>
    </source>
</evidence>
<dbReference type="Proteomes" id="UP000184330">
    <property type="component" value="Unassembled WGS sequence"/>
</dbReference>
<evidence type="ECO:0000313" key="2">
    <source>
        <dbReference type="EMBL" id="CZR51183.1"/>
    </source>
</evidence>
<accession>A0A1L7WEG8</accession>
<dbReference type="PANTHER" id="PTHR47843">
    <property type="entry name" value="BTB DOMAIN-CONTAINING PROTEIN-RELATED"/>
    <property type="match status" value="1"/>
</dbReference>
<reference evidence="2 3" key="1">
    <citation type="submission" date="2016-03" db="EMBL/GenBank/DDBJ databases">
        <authorList>
            <person name="Ploux O."/>
        </authorList>
    </citation>
    <scope>NUCLEOTIDE SEQUENCE [LARGE SCALE GENOMIC DNA]</scope>
    <source>
        <strain evidence="2 3">UAMH 11012</strain>
    </source>
</reference>
<name>A0A1L7WEG8_9HELO</name>
<dbReference type="InterPro" id="IPR000210">
    <property type="entry name" value="BTB/POZ_dom"/>
</dbReference>
<dbReference type="EMBL" id="FJOG01000001">
    <property type="protein sequence ID" value="CZR51183.1"/>
    <property type="molecule type" value="Genomic_DNA"/>
</dbReference>
<dbReference type="PROSITE" id="PS50097">
    <property type="entry name" value="BTB"/>
    <property type="match status" value="1"/>
</dbReference>
<sequence length="255" mass="29580">MAETTIKHHDLKRKRISCDDGPRKKHKQTKPTFSDPTALVTFLIGPNAKPFLVHKEVILNKSEVLAAAFSSNFIEGQTQTYHIDDTTEEVFRFFVQWLYSDKLEVWQLNEERKHDIRYILNNPKEHRIWIANENSENQTLAALWVLADKLCLPTLQNLVVEYIADISKLPNTWLPYKTYHYIYDNTSDDSPLRRLSVIQVATYFGAREFKKFSKWFPVEILVDFGAFMLERAGSGKGGIDEALEEEMKKCVVPVP</sequence>
<dbReference type="Gene3D" id="3.30.710.10">
    <property type="entry name" value="Potassium Channel Kv1.1, Chain A"/>
    <property type="match status" value="1"/>
</dbReference>
<dbReference type="SUPFAM" id="SSF54695">
    <property type="entry name" value="POZ domain"/>
    <property type="match status" value="1"/>
</dbReference>
<protein>
    <recommendedName>
        <fullName evidence="1">BTB domain-containing protein</fullName>
    </recommendedName>
</protein>
<dbReference type="PANTHER" id="PTHR47843:SF2">
    <property type="entry name" value="BTB DOMAIN-CONTAINING PROTEIN"/>
    <property type="match status" value="1"/>
</dbReference>
<dbReference type="AlphaFoldDB" id="A0A1L7WEG8"/>
<dbReference type="InterPro" id="IPR011333">
    <property type="entry name" value="SKP1/BTB/POZ_sf"/>
</dbReference>
<dbReference type="STRING" id="576137.A0A1L7WEG8"/>
<dbReference type="Pfam" id="PF00651">
    <property type="entry name" value="BTB"/>
    <property type="match status" value="1"/>
</dbReference>
<keyword evidence="3" id="KW-1185">Reference proteome</keyword>
<evidence type="ECO:0000259" key="1">
    <source>
        <dbReference type="PROSITE" id="PS50097"/>
    </source>
</evidence>
<organism evidence="2 3">
    <name type="scientific">Phialocephala subalpina</name>
    <dbReference type="NCBI Taxonomy" id="576137"/>
    <lineage>
        <taxon>Eukaryota</taxon>
        <taxon>Fungi</taxon>
        <taxon>Dikarya</taxon>
        <taxon>Ascomycota</taxon>
        <taxon>Pezizomycotina</taxon>
        <taxon>Leotiomycetes</taxon>
        <taxon>Helotiales</taxon>
        <taxon>Mollisiaceae</taxon>
        <taxon>Phialocephala</taxon>
        <taxon>Phialocephala fortinii species complex</taxon>
    </lineage>
</organism>
<dbReference type="OrthoDB" id="194443at2759"/>
<proteinExistence type="predicted"/>
<feature type="domain" description="BTB" evidence="1">
    <location>
        <begin position="38"/>
        <end position="107"/>
    </location>
</feature>
<gene>
    <name evidence="2" type="ORF">PAC_01058</name>
</gene>